<reference evidence="8 9" key="1">
    <citation type="submission" date="2021-08" db="EMBL/GenBank/DDBJ databases">
        <title>Complete genome sequence of the strain Aneurinibacillus thermoaerophilus CCM 8960.</title>
        <authorList>
            <person name="Musilova J."/>
            <person name="Kourilova X."/>
            <person name="Pernicova I."/>
            <person name="Bezdicek M."/>
            <person name="Lengerova M."/>
            <person name="Obruca S."/>
            <person name="Sedlar K."/>
        </authorList>
    </citation>
    <scope>NUCLEOTIDE SEQUENCE [LARGE SCALE GENOMIC DNA]</scope>
    <source>
        <strain evidence="8 9">CCM 8960</strain>
    </source>
</reference>
<feature type="transmembrane region" description="Helical" evidence="6">
    <location>
        <begin position="166"/>
        <end position="184"/>
    </location>
</feature>
<evidence type="ECO:0000256" key="6">
    <source>
        <dbReference type="SAM" id="Phobius"/>
    </source>
</evidence>
<dbReference type="Gene3D" id="1.10.3730.20">
    <property type="match status" value="1"/>
</dbReference>
<feature type="domain" description="EamA" evidence="7">
    <location>
        <begin position="166"/>
        <end position="297"/>
    </location>
</feature>
<keyword evidence="5 6" id="KW-0472">Membrane</keyword>
<keyword evidence="4 6" id="KW-1133">Transmembrane helix</keyword>
<feature type="domain" description="EamA" evidence="7">
    <location>
        <begin position="31"/>
        <end position="154"/>
    </location>
</feature>
<accession>A0ABX8YFP5</accession>
<dbReference type="Proteomes" id="UP000826616">
    <property type="component" value="Chromosome"/>
</dbReference>
<gene>
    <name evidence="8" type="ORF">K3F53_08895</name>
</gene>
<dbReference type="EMBL" id="CP080764">
    <property type="protein sequence ID" value="QYY44272.1"/>
    <property type="molecule type" value="Genomic_DNA"/>
</dbReference>
<dbReference type="PANTHER" id="PTHR32322:SF2">
    <property type="entry name" value="EAMA DOMAIN-CONTAINING PROTEIN"/>
    <property type="match status" value="1"/>
</dbReference>
<comment type="similarity">
    <text evidence="2">Belongs to the EamA transporter family.</text>
</comment>
<evidence type="ECO:0000256" key="1">
    <source>
        <dbReference type="ARBA" id="ARBA00004127"/>
    </source>
</evidence>
<evidence type="ECO:0000313" key="8">
    <source>
        <dbReference type="EMBL" id="QYY44272.1"/>
    </source>
</evidence>
<feature type="transmembrane region" description="Helical" evidence="6">
    <location>
        <begin position="251"/>
        <end position="272"/>
    </location>
</feature>
<dbReference type="GeneID" id="97141484"/>
<dbReference type="InterPro" id="IPR037185">
    <property type="entry name" value="EmrE-like"/>
</dbReference>
<evidence type="ECO:0000259" key="7">
    <source>
        <dbReference type="Pfam" id="PF00892"/>
    </source>
</evidence>
<feature type="transmembrane region" description="Helical" evidence="6">
    <location>
        <begin position="53"/>
        <end position="73"/>
    </location>
</feature>
<dbReference type="SUPFAM" id="SSF103481">
    <property type="entry name" value="Multidrug resistance efflux transporter EmrE"/>
    <property type="match status" value="2"/>
</dbReference>
<feature type="transmembrane region" description="Helical" evidence="6">
    <location>
        <begin position="111"/>
        <end position="131"/>
    </location>
</feature>
<name>A0ABX8YFP5_ANETH</name>
<evidence type="ECO:0000256" key="2">
    <source>
        <dbReference type="ARBA" id="ARBA00007362"/>
    </source>
</evidence>
<dbReference type="InterPro" id="IPR050638">
    <property type="entry name" value="AA-Vitamin_Transporters"/>
</dbReference>
<dbReference type="RefSeq" id="WP_220560530.1">
    <property type="nucleotide sequence ID" value="NZ_CP080764.1"/>
</dbReference>
<comment type="subcellular location">
    <subcellularLocation>
        <location evidence="1">Endomembrane system</location>
        <topology evidence="1">Multi-pass membrane protein</topology>
    </subcellularLocation>
</comment>
<dbReference type="Pfam" id="PF00892">
    <property type="entry name" value="EamA"/>
    <property type="match status" value="2"/>
</dbReference>
<evidence type="ECO:0000256" key="3">
    <source>
        <dbReference type="ARBA" id="ARBA00022692"/>
    </source>
</evidence>
<dbReference type="InterPro" id="IPR000620">
    <property type="entry name" value="EamA_dom"/>
</dbReference>
<evidence type="ECO:0000313" key="9">
    <source>
        <dbReference type="Proteomes" id="UP000826616"/>
    </source>
</evidence>
<evidence type="ECO:0000256" key="4">
    <source>
        <dbReference type="ARBA" id="ARBA00022989"/>
    </source>
</evidence>
<feature type="transmembrane region" description="Helical" evidence="6">
    <location>
        <begin position="278"/>
        <end position="296"/>
    </location>
</feature>
<feature type="transmembrane region" description="Helical" evidence="6">
    <location>
        <begin position="21"/>
        <end position="47"/>
    </location>
</feature>
<organism evidence="8 9">
    <name type="scientific">Aneurinibacillus thermoaerophilus</name>
    <dbReference type="NCBI Taxonomy" id="143495"/>
    <lineage>
        <taxon>Bacteria</taxon>
        <taxon>Bacillati</taxon>
        <taxon>Bacillota</taxon>
        <taxon>Bacilli</taxon>
        <taxon>Bacillales</taxon>
        <taxon>Paenibacillaceae</taxon>
        <taxon>Aneurinibacillus group</taxon>
        <taxon>Aneurinibacillus</taxon>
    </lineage>
</organism>
<protein>
    <submittedName>
        <fullName evidence="8">DMT family transporter</fullName>
    </submittedName>
</protein>
<evidence type="ECO:0000256" key="5">
    <source>
        <dbReference type="ARBA" id="ARBA00023136"/>
    </source>
</evidence>
<feature type="transmembrane region" description="Helical" evidence="6">
    <location>
        <begin position="143"/>
        <end position="160"/>
    </location>
</feature>
<feature type="transmembrane region" description="Helical" evidence="6">
    <location>
        <begin position="220"/>
        <end position="244"/>
    </location>
</feature>
<keyword evidence="3 6" id="KW-0812">Transmembrane</keyword>
<dbReference type="PANTHER" id="PTHR32322">
    <property type="entry name" value="INNER MEMBRANE TRANSPORTER"/>
    <property type="match status" value="1"/>
</dbReference>
<sequence length="303" mass="34089">MGRQYKILVNSKIKKSMQTGILLKRSIIPWLFVLMWSSGGIFVKIGLHYADPFIFLFFRLLFSSLLFWGMLLIFRPSLPTNSKEWMDVIFTGLCMQAGYQTFYFLALDYNISPGLLAIILGAQPILTTFLSREKSGKNQWIELIIGIIGLTLVVLDSTKIANISKIGMMSSLISLLCITGGTILQKSIQVNQISNMTIQYTSGTIFLSILLYCFEQKVSWSPMFLLSLCWMVFVVSVGATLLLYHMIRQGNLTNVTSLFYCVPPVTAIFDFFVFKNSLAMLSIIGMGLIVLGIFLVNRQGKLV</sequence>
<keyword evidence="9" id="KW-1185">Reference proteome</keyword>
<proteinExistence type="inferred from homology"/>